<protein>
    <submittedName>
        <fullName evidence="1">Uncharacterized protein</fullName>
    </submittedName>
</protein>
<comment type="caution">
    <text evidence="1">The sequence shown here is derived from an EMBL/GenBank/DDBJ whole genome shotgun (WGS) entry which is preliminary data.</text>
</comment>
<dbReference type="Proteomes" id="UP000029223">
    <property type="component" value="Unassembled WGS sequence"/>
</dbReference>
<accession>A0ABQ0J8K3</accession>
<sequence>MHVFNAAMGGGVITQLVDDALNQDLMLTKQAIFIDTVGGRRDFVDHSVAFRMIHIQHGGSY</sequence>
<keyword evidence="2" id="KW-1185">Reference proteome</keyword>
<proteinExistence type="predicted"/>
<dbReference type="EMBL" id="BBMS01000007">
    <property type="protein sequence ID" value="GAL25094.1"/>
    <property type="molecule type" value="Genomic_DNA"/>
</dbReference>
<name>A0ABQ0J8K3_9VIBR</name>
<gene>
    <name evidence="1" type="ORF">JCM19239_5921</name>
</gene>
<evidence type="ECO:0000313" key="1">
    <source>
        <dbReference type="EMBL" id="GAL25094.1"/>
    </source>
</evidence>
<reference evidence="2" key="1">
    <citation type="submission" date="2014-09" db="EMBL/GenBank/DDBJ databases">
        <title>Vibrio variabilis JCM 19239. (C206) whole genome shotgun sequence.</title>
        <authorList>
            <person name="Sawabe T."/>
            <person name="Meirelles P."/>
            <person name="Nakanishi M."/>
            <person name="Sayaka M."/>
            <person name="Hattori M."/>
            <person name="Ohkuma M."/>
        </authorList>
    </citation>
    <scope>NUCLEOTIDE SEQUENCE [LARGE SCALE GENOMIC DNA]</scope>
    <source>
        <strain evidence="2">JCM 19239</strain>
    </source>
</reference>
<evidence type="ECO:0000313" key="2">
    <source>
        <dbReference type="Proteomes" id="UP000029223"/>
    </source>
</evidence>
<organism evidence="1 2">
    <name type="scientific">Vibrio variabilis</name>
    <dbReference type="NCBI Taxonomy" id="990271"/>
    <lineage>
        <taxon>Bacteria</taxon>
        <taxon>Pseudomonadati</taxon>
        <taxon>Pseudomonadota</taxon>
        <taxon>Gammaproteobacteria</taxon>
        <taxon>Vibrionales</taxon>
        <taxon>Vibrionaceae</taxon>
        <taxon>Vibrio</taxon>
    </lineage>
</organism>